<dbReference type="InterPro" id="IPR038446">
    <property type="entry name" value="CEBP_ZZ_sf"/>
</dbReference>
<name>A0AAD5S5X3_9FUNG</name>
<organism evidence="4 5">
    <name type="scientific">Rhizophlyctis rosea</name>
    <dbReference type="NCBI Taxonomy" id="64517"/>
    <lineage>
        <taxon>Eukaryota</taxon>
        <taxon>Fungi</taxon>
        <taxon>Fungi incertae sedis</taxon>
        <taxon>Chytridiomycota</taxon>
        <taxon>Chytridiomycota incertae sedis</taxon>
        <taxon>Chytridiomycetes</taxon>
        <taxon>Rhizophlyctidales</taxon>
        <taxon>Rhizophlyctidaceae</taxon>
        <taxon>Rhizophlyctis</taxon>
    </lineage>
</organism>
<keyword evidence="1" id="KW-0479">Metal-binding</keyword>
<feature type="non-terminal residue" evidence="4">
    <location>
        <position position="1"/>
    </location>
</feature>
<evidence type="ECO:0000256" key="1">
    <source>
        <dbReference type="PROSITE-ProRule" id="PRU00024"/>
    </source>
</evidence>
<dbReference type="CDD" id="cd20208">
    <property type="entry name" value="Bbox1_DUF2009"/>
    <property type="match status" value="1"/>
</dbReference>
<dbReference type="InterPro" id="IPR000315">
    <property type="entry name" value="Znf_B-box"/>
</dbReference>
<evidence type="ECO:0000259" key="3">
    <source>
        <dbReference type="PROSITE" id="PS50119"/>
    </source>
</evidence>
<dbReference type="Pfam" id="PF09418">
    <property type="entry name" value="DUF2009"/>
    <property type="match status" value="1"/>
</dbReference>
<dbReference type="InterPro" id="IPR018553">
    <property type="entry name" value="E2_Ub-conjug_enz"/>
</dbReference>
<protein>
    <recommendedName>
        <fullName evidence="3">B box-type domain-containing protein</fullName>
    </recommendedName>
</protein>
<feature type="compositionally biased region" description="Acidic residues" evidence="2">
    <location>
        <begin position="60"/>
        <end position="74"/>
    </location>
</feature>
<feature type="region of interest" description="Disordered" evidence="2">
    <location>
        <begin position="1"/>
        <end position="35"/>
    </location>
</feature>
<sequence>MLPPPSPSSDASSDPDTDSGTAEMATEEPAQRAGLSLSDILDGKVDVMGNGDALDQVADNYEEESDSMSCDDEGTGVGEKGRKQPAPQGYCVECEDQPASVYCEQCADDYCDVCFHAQHRKGNRKRHTCKALATQVSPKKAKGLNGKATDPASSKSSPPDGSSRTGADIKILGPQPTLKAKVGDWYLQRSKYVPLRLSLPERKYLRLLEAALNVSEYTDKIDILAYGSKAKRIVAQIRELCSIMSGLVLAADYKVGQDLFQDRDFEHNAAFFQQIFELGRRHKIMNPEKMRATYGKLVYLLQDSQIPEVQDMLGFSCVSEIKTVYNTLAEGDGLRVLADELIGIATQEIQSEGRPRHQIQNYIKTKEKAIQTLARKYANRDLPREAIEQCLYSIGDNHAFLRTNRDPCDKMIVLLQKYFDEKRPESDYSLAIH</sequence>
<dbReference type="EMBL" id="JADGJD010001226">
    <property type="protein sequence ID" value="KAJ3045471.1"/>
    <property type="molecule type" value="Genomic_DNA"/>
</dbReference>
<dbReference type="Pfam" id="PF22586">
    <property type="entry name" value="ANCHR-like_BBOX"/>
    <property type="match status" value="1"/>
</dbReference>
<evidence type="ECO:0000313" key="5">
    <source>
        <dbReference type="Proteomes" id="UP001212841"/>
    </source>
</evidence>
<keyword evidence="1" id="KW-0863">Zinc-finger</keyword>
<dbReference type="GO" id="GO:0008270">
    <property type="term" value="F:zinc ion binding"/>
    <property type="evidence" value="ECO:0007669"/>
    <property type="project" value="UniProtKB-KW"/>
</dbReference>
<comment type="caution">
    <text evidence="4">The sequence shown here is derived from an EMBL/GenBank/DDBJ whole genome shotgun (WGS) entry which is preliminary data.</text>
</comment>
<reference evidence="4" key="1">
    <citation type="submission" date="2020-05" db="EMBL/GenBank/DDBJ databases">
        <title>Phylogenomic resolution of chytrid fungi.</title>
        <authorList>
            <person name="Stajich J.E."/>
            <person name="Amses K."/>
            <person name="Simmons R."/>
            <person name="Seto K."/>
            <person name="Myers J."/>
            <person name="Bonds A."/>
            <person name="Quandt C.A."/>
            <person name="Barry K."/>
            <person name="Liu P."/>
            <person name="Grigoriev I."/>
            <person name="Longcore J.E."/>
            <person name="James T.Y."/>
        </authorList>
    </citation>
    <scope>NUCLEOTIDE SEQUENCE</scope>
    <source>
        <strain evidence="4">JEL0318</strain>
    </source>
</reference>
<dbReference type="AlphaFoldDB" id="A0AAD5S5X3"/>
<evidence type="ECO:0000313" key="4">
    <source>
        <dbReference type="EMBL" id="KAJ3045471.1"/>
    </source>
</evidence>
<dbReference type="PANTHER" id="PTHR31560">
    <property type="entry name" value="UPF0652 PROTEIN C16A11.03C-RELATED"/>
    <property type="match status" value="1"/>
</dbReference>
<feature type="domain" description="B box-type" evidence="3">
    <location>
        <begin position="86"/>
        <end position="132"/>
    </location>
</feature>
<dbReference type="PROSITE" id="PS50119">
    <property type="entry name" value="ZF_BBOX"/>
    <property type="match status" value="1"/>
</dbReference>
<keyword evidence="5" id="KW-1185">Reference proteome</keyword>
<feature type="compositionally biased region" description="Low complexity" evidence="2">
    <location>
        <begin position="151"/>
        <end position="163"/>
    </location>
</feature>
<evidence type="ECO:0000256" key="2">
    <source>
        <dbReference type="SAM" id="MobiDB-lite"/>
    </source>
</evidence>
<gene>
    <name evidence="4" type="ORF">HK097_001184</name>
</gene>
<keyword evidence="1" id="KW-0862">Zinc</keyword>
<feature type="region of interest" description="Disordered" evidence="2">
    <location>
        <begin position="60"/>
        <end position="86"/>
    </location>
</feature>
<proteinExistence type="predicted"/>
<dbReference type="PANTHER" id="PTHR31560:SF0">
    <property type="entry name" value="UPF0652 PROTEIN C22H10.08"/>
    <property type="match status" value="1"/>
</dbReference>
<feature type="region of interest" description="Disordered" evidence="2">
    <location>
        <begin position="140"/>
        <end position="170"/>
    </location>
</feature>
<accession>A0AAD5S5X3</accession>
<dbReference type="Gene3D" id="4.10.640.40">
    <property type="entry name" value="Cytoplasmic polyadenylation element-binding protein, ZZ domain"/>
    <property type="match status" value="1"/>
</dbReference>
<dbReference type="Proteomes" id="UP001212841">
    <property type="component" value="Unassembled WGS sequence"/>
</dbReference>
<dbReference type="InterPro" id="IPR057668">
    <property type="entry name" value="E2_Ub-conjug_enz_C"/>
</dbReference>